<dbReference type="PROSITE" id="PS50005">
    <property type="entry name" value="TPR"/>
    <property type="match status" value="1"/>
</dbReference>
<name>A0A0P1MQD4_9BACT</name>
<dbReference type="InterPro" id="IPR029044">
    <property type="entry name" value="Nucleotide-diphossugar_trans"/>
</dbReference>
<keyword evidence="3" id="KW-0808">Transferase</keyword>
<dbReference type="Pfam" id="PF14559">
    <property type="entry name" value="TPR_19"/>
    <property type="match status" value="1"/>
</dbReference>
<keyword evidence="1" id="KW-0802">TPR repeat</keyword>
<dbReference type="SUPFAM" id="SSF53756">
    <property type="entry name" value="UDP-Glycosyltransferase/glycogen phosphorylase"/>
    <property type="match status" value="1"/>
</dbReference>
<dbReference type="Pfam" id="PF01075">
    <property type="entry name" value="Glyco_transf_9"/>
    <property type="match status" value="1"/>
</dbReference>
<dbReference type="InterPro" id="IPR011990">
    <property type="entry name" value="TPR-like_helical_dom_sf"/>
</dbReference>
<gene>
    <name evidence="3" type="ORF">JGI23_00353</name>
</gene>
<dbReference type="Gene3D" id="3.90.550.10">
    <property type="entry name" value="Spore Coat Polysaccharide Biosynthesis Protein SpsA, Chain A"/>
    <property type="match status" value="1"/>
</dbReference>
<dbReference type="Pfam" id="PF14307">
    <property type="entry name" value="Glyco_tran_WbsX"/>
    <property type="match status" value="1"/>
</dbReference>
<feature type="repeat" description="TPR" evidence="1">
    <location>
        <begin position="1055"/>
        <end position="1088"/>
    </location>
</feature>
<keyword evidence="4" id="KW-1185">Reference proteome</keyword>
<dbReference type="SUPFAM" id="SSF53448">
    <property type="entry name" value="Nucleotide-diphospho-sugar transferases"/>
    <property type="match status" value="1"/>
</dbReference>
<evidence type="ECO:0000256" key="1">
    <source>
        <dbReference type="PROSITE-ProRule" id="PRU00339"/>
    </source>
</evidence>
<dbReference type="Gene3D" id="3.40.50.150">
    <property type="entry name" value="Vaccinia Virus protein VP39"/>
    <property type="match status" value="1"/>
</dbReference>
<evidence type="ECO:0000259" key="2">
    <source>
        <dbReference type="Pfam" id="PF00535"/>
    </source>
</evidence>
<dbReference type="SUPFAM" id="SSF53335">
    <property type="entry name" value="S-adenosyl-L-methionine-dependent methyltransferases"/>
    <property type="match status" value="1"/>
</dbReference>
<dbReference type="Pfam" id="PF13489">
    <property type="entry name" value="Methyltransf_23"/>
    <property type="match status" value="1"/>
</dbReference>
<evidence type="ECO:0000313" key="3">
    <source>
        <dbReference type="EMBL" id="CUS97754.1"/>
    </source>
</evidence>
<dbReference type="CDD" id="cd11579">
    <property type="entry name" value="Glyco_tran_WbsX"/>
    <property type="match status" value="1"/>
</dbReference>
<dbReference type="InterPro" id="IPR019734">
    <property type="entry name" value="TPR_rpt"/>
</dbReference>
<feature type="domain" description="Glycosyltransferase 2-like" evidence="2">
    <location>
        <begin position="1136"/>
        <end position="1310"/>
    </location>
</feature>
<dbReference type="SMART" id="SM00028">
    <property type="entry name" value="TPR"/>
    <property type="match status" value="2"/>
</dbReference>
<protein>
    <submittedName>
        <fullName evidence="3">Glycosyltransferase, GT2 family</fullName>
    </submittedName>
</protein>
<evidence type="ECO:0000313" key="4">
    <source>
        <dbReference type="Proteomes" id="UP000199197"/>
    </source>
</evidence>
<dbReference type="InterPro" id="IPR001173">
    <property type="entry name" value="Glyco_trans_2-like"/>
</dbReference>
<dbReference type="CDD" id="cd03789">
    <property type="entry name" value="GT9_LPS_heptosyltransferase"/>
    <property type="match status" value="1"/>
</dbReference>
<reference evidence="4" key="1">
    <citation type="submission" date="2015-11" db="EMBL/GenBank/DDBJ databases">
        <authorList>
            <person name="Varghese N."/>
        </authorList>
    </citation>
    <scope>NUCLEOTIDE SEQUENCE [LARGE SCALE GENOMIC DNA]</scope>
    <source>
        <strain evidence="4">JGI-23</strain>
    </source>
</reference>
<accession>A0A0P1MQD4</accession>
<dbReference type="InterPro" id="IPR029063">
    <property type="entry name" value="SAM-dependent_MTases_sf"/>
</dbReference>
<dbReference type="Proteomes" id="UP000199197">
    <property type="component" value="Unassembled WGS sequence"/>
</dbReference>
<dbReference type="InterPro" id="IPR032719">
    <property type="entry name" value="WbsX"/>
</dbReference>
<dbReference type="Gene3D" id="3.20.20.80">
    <property type="entry name" value="Glycosidases"/>
    <property type="match status" value="1"/>
</dbReference>
<dbReference type="Gene3D" id="3.40.50.2000">
    <property type="entry name" value="Glycogen Phosphorylase B"/>
    <property type="match status" value="2"/>
</dbReference>
<proteinExistence type="predicted"/>
<dbReference type="CDD" id="cd02440">
    <property type="entry name" value="AdoMet_MTases"/>
    <property type="match status" value="1"/>
</dbReference>
<dbReference type="EMBL" id="CZVW01000003">
    <property type="protein sequence ID" value="CUS97754.1"/>
    <property type="molecule type" value="Genomic_DNA"/>
</dbReference>
<dbReference type="InterPro" id="IPR002201">
    <property type="entry name" value="Glyco_trans_9"/>
</dbReference>
<sequence length="1419" mass="164158">MNNYKKCWCGGILKDSIHNEYFQCQNCGTLVSKNQPSADKLKQLYTFDGYWHDYVVNDLGYPSIEERSNLDFKDRIPIWFSILKKFKPDAESVLEIGCAHGGFLYFCKYNGIKNVVGVEVDPKTCEFARSKFNLEHIIPGLFPDIPLPIEKFDVVAGFDVLEHFTDPVRALKKVAEILKDNGVCIFQTPQYKGEDKKWIHFKPDEHLFLFSEQNIYLLFDKAGLDVFEILPGILKEDMFVIARPKISVDKVQIEISQNLKNTIKPLKIGIGLIEHMGDIIACEPVSRYLRSKYPDAHIVWCVREEYKELIDSNPYIDETLVVDCLTEWIYLKENGLFDQVVDLHIHNRICPVCNVQLKNINGKIPITGENYFKFGSLLSAFSRSAGLPVIDGKPNVYIPESVREKINTLKLPPNYVVFHCNSNEKIKDWKQENWIKLAKHIVKNYKVQVVEVGTESILEKSDINFINLCGKTSILETAEVIKRALLFIGVDSGPAHIANAVETFGIVLLGHYRNFQRYNPFTGGYADGTNAELIYNDLGPAKEIPFERVIEAVDKVFNERLKQKSTNLNPQETKHEKRAKIIAFFLPQFHPIQENDKWWGKGFTEWRNVVTAKPLFPGHYQPRIPADLGFYDLRLPEVREMQAELARNYGVDAFCFWHYWFNGKLLLERPILEILESGKPDFQFCLAWANENWTRRWDGLNNEILQEQTYAGIQDHIKHFNWLLRFFKDQRYFKIDNKPVFLIYRPAQIPDLKEMIELWRRLAKKEGLVDLFLIAIRASADSVQSWKKIGFDGEVIFQPLFSAITNWYQINKGITLNQMSFIFDYDEVANLMSDLNEEIIKQGETSFACVTPMWDNTARRKNLKPFILTNSSPETFEKWLNLEIERLQNRKPEYRIVFINAWNEWAEGNYLEPDLKFSHGYLNAVKRAVYGIKDPNGRSKGKSLFTIDGEFKVEDLLQFARKLYSENNSVLADKYFTLSLRYTVKGIANSYHKYKASKFLNRIDESENAIRELKVFKLLASQTCNDIAIMKYNENDKTAFKFYIQLAISYDQNNITARKNYADFLLQEGNVENAMLLYKEILNINPNDVETLVTLAEICDEIGAVNDARFFYSKILEIDPNNEIVKAKIKNKPIASIIIPVFNQLEYTKLAIESIRKYTYIPYELIVVDNASTDGTYQYLSTLQDAKLIRNPENYGFPKAVNQGIAHAEGDYIVILNNDVIVTDKWLERLIEHLKKDNSIGIVGPMSNYVNGIQILKEADKFYLEDGKVNEVKLQKFAEDIYAKNKGEKIIFPRIAGLCMVIKREVIEKIGAFDERFTPGNFEDDDYCLRAVLAGFKIAVAKDVFIHHFGSKSFKSNGIKKFLALLERNKKIFIEKWGADPVEIFMNNKKVNNNEIFIPIKEKNEVQNEQAQTFTLHDS</sequence>
<dbReference type="CDD" id="cd04186">
    <property type="entry name" value="GT_2_like_c"/>
    <property type="match status" value="1"/>
</dbReference>
<dbReference type="PANTHER" id="PTHR41244:SF1">
    <property type="entry name" value="GLYCOSYLTRANSFERASE"/>
    <property type="match status" value="1"/>
</dbReference>
<dbReference type="PANTHER" id="PTHR41244">
    <property type="entry name" value="RHAMNAN SYNTHESIS F"/>
    <property type="match status" value="1"/>
</dbReference>
<organism evidence="3 4">
    <name type="scientific">Candidatus Chryseopegocella kryptomonas</name>
    <dbReference type="NCBI Taxonomy" id="1633643"/>
    <lineage>
        <taxon>Bacteria</taxon>
        <taxon>Pseudomonadati</taxon>
        <taxon>Candidatus Kryptoniota</taxon>
        <taxon>Candidatus Chryseopegocella</taxon>
    </lineage>
</organism>
<dbReference type="SUPFAM" id="SSF48452">
    <property type="entry name" value="TPR-like"/>
    <property type="match status" value="1"/>
</dbReference>
<dbReference type="Pfam" id="PF00535">
    <property type="entry name" value="Glycos_transf_2"/>
    <property type="match status" value="1"/>
</dbReference>
<dbReference type="GO" id="GO:0016757">
    <property type="term" value="F:glycosyltransferase activity"/>
    <property type="evidence" value="ECO:0007669"/>
    <property type="project" value="InterPro"/>
</dbReference>
<dbReference type="OrthoDB" id="9816424at2"/>